<accession>G0W8I7</accession>
<evidence type="ECO:0000256" key="5">
    <source>
        <dbReference type="SAM" id="Coils"/>
    </source>
</evidence>
<dbReference type="Gene3D" id="4.10.860.20">
    <property type="entry name" value="Rabenosyn, Rab binding domain"/>
    <property type="match status" value="1"/>
</dbReference>
<dbReference type="GO" id="GO:0008270">
    <property type="term" value="F:zinc ion binding"/>
    <property type="evidence" value="ECO:0007669"/>
    <property type="project" value="UniProtKB-KW"/>
</dbReference>
<dbReference type="OrthoDB" id="166134at2759"/>
<evidence type="ECO:0000259" key="7">
    <source>
        <dbReference type="PROSITE" id="PS50178"/>
    </source>
</evidence>
<evidence type="ECO:0000256" key="4">
    <source>
        <dbReference type="PROSITE-ProRule" id="PRU00091"/>
    </source>
</evidence>
<evidence type="ECO:0000256" key="6">
    <source>
        <dbReference type="SAM" id="MobiDB-lite"/>
    </source>
</evidence>
<sequence length="520" mass="58963">MSTVGSANSSSRTSIVNAFDLIVCPICSKEFHNLQNLNNHLDVDHNLADHANTTSPSIPTNGLGETPKKKRGIKRSHWKTPRRDKDNLCHDCGGTLTKPTGMVNCPKCGELYCKRHCKNIMKLNLDAEYDVNNGSWYNCCYACFSSRPGYNDFGASVDLTFKFEKLRSSKSEDKRLRLLQLENRLVRLIDGIISIYENYKGSLLMQFRMNTAIFNFECSVAPWKDDLATTECNICGQKFTVLLRKHHCRLCGNVVCDDESTNCSTNIPITSLIQQAQNLPFQKANATDLSDADLKLRICRQCIETVFIGRKFALDIQAAKSAILQKYESISNLSGAIVASLPEFMSLLRKIEGNKEENELSNENDLRNLSKLREKLLKLFATYSTLNRQINACYPKNNSERRIQEAIQITASQFINDNVLPLKAIPSALNPAAYDARQDQNFGESKKLSSVLNKLTIKEVKEYREELMVLKEQIFILEESLTNAKIQRKFDEVTILHTNLKELNDRVKEIQDMLGDEGFL</sequence>
<dbReference type="GO" id="GO:0005829">
    <property type="term" value="C:cytosol"/>
    <property type="evidence" value="ECO:0007669"/>
    <property type="project" value="GOC"/>
</dbReference>
<dbReference type="InterPro" id="IPR011011">
    <property type="entry name" value="Znf_FYVE_PHD"/>
</dbReference>
<gene>
    <name evidence="8" type="primary">NDAI0C04380</name>
    <name evidence="8" type="ordered locus">NDAI_0C04380</name>
</gene>
<dbReference type="eggNOG" id="KOG1842">
    <property type="taxonomic scope" value="Eukaryota"/>
</dbReference>
<protein>
    <recommendedName>
        <fullName evidence="7">FYVE-type domain-containing protein</fullName>
    </recommendedName>
</protein>
<feature type="domain" description="FYVE-type" evidence="7">
    <location>
        <begin position="226"/>
        <end position="307"/>
    </location>
</feature>
<dbReference type="InterPro" id="IPR013087">
    <property type="entry name" value="Znf_C2H2_type"/>
</dbReference>
<dbReference type="GO" id="GO:0006904">
    <property type="term" value="P:vesicle docking involved in exocytosis"/>
    <property type="evidence" value="ECO:0007669"/>
    <property type="project" value="EnsemblFungi"/>
</dbReference>
<dbReference type="GeneID" id="11494721"/>
<evidence type="ECO:0000256" key="2">
    <source>
        <dbReference type="ARBA" id="ARBA00022771"/>
    </source>
</evidence>
<dbReference type="KEGG" id="ndi:NDAI_0C04380"/>
<dbReference type="OMA" id="RKCGKLY"/>
<dbReference type="SUPFAM" id="SSF57903">
    <property type="entry name" value="FYVE/PHD zinc finger"/>
    <property type="match status" value="2"/>
</dbReference>
<dbReference type="GO" id="GO:0010009">
    <property type="term" value="C:cytoplasmic side of endosome membrane"/>
    <property type="evidence" value="ECO:0007669"/>
    <property type="project" value="EnsemblFungi"/>
</dbReference>
<dbReference type="GO" id="GO:0006895">
    <property type="term" value="P:Golgi to endosome transport"/>
    <property type="evidence" value="ECO:0007669"/>
    <property type="project" value="EnsemblFungi"/>
</dbReference>
<dbReference type="RefSeq" id="XP_003669341.1">
    <property type="nucleotide sequence ID" value="XM_003669293.1"/>
</dbReference>
<dbReference type="Pfam" id="PF11464">
    <property type="entry name" value="Rbsn"/>
    <property type="match status" value="1"/>
</dbReference>
<evidence type="ECO:0000313" key="8">
    <source>
        <dbReference type="EMBL" id="CCD24098.1"/>
    </source>
</evidence>
<dbReference type="PROSITE" id="PS50178">
    <property type="entry name" value="ZF_FYVE"/>
    <property type="match status" value="1"/>
</dbReference>
<keyword evidence="9" id="KW-1185">Reference proteome</keyword>
<keyword evidence="5" id="KW-0175">Coiled coil</keyword>
<dbReference type="Proteomes" id="UP000000689">
    <property type="component" value="Chromosome 3"/>
</dbReference>
<proteinExistence type="predicted"/>
<dbReference type="SMART" id="SM00064">
    <property type="entry name" value="FYVE"/>
    <property type="match status" value="2"/>
</dbReference>
<dbReference type="PROSITE" id="PS00028">
    <property type="entry name" value="ZINC_FINGER_C2H2_1"/>
    <property type="match status" value="1"/>
</dbReference>
<evidence type="ECO:0000256" key="1">
    <source>
        <dbReference type="ARBA" id="ARBA00022723"/>
    </source>
</evidence>
<dbReference type="InterPro" id="IPR036531">
    <property type="entry name" value="Rbsn_Rab-bd_sf"/>
</dbReference>
<dbReference type="Gene3D" id="3.30.40.10">
    <property type="entry name" value="Zinc/RING finger domain, C3HC4 (zinc finger)"/>
    <property type="match status" value="2"/>
</dbReference>
<dbReference type="PANTHER" id="PTHR13510:SF44">
    <property type="entry name" value="RABENOSYN-5"/>
    <property type="match status" value="1"/>
</dbReference>
<dbReference type="Pfam" id="PF01363">
    <property type="entry name" value="FYVE"/>
    <property type="match status" value="1"/>
</dbReference>
<organism evidence="8 9">
    <name type="scientific">Naumovozyma dairenensis (strain ATCC 10597 / BCRC 20456 / CBS 421 / NBRC 0211 / NRRL Y-12639)</name>
    <name type="common">Saccharomyces dairenensis</name>
    <dbReference type="NCBI Taxonomy" id="1071378"/>
    <lineage>
        <taxon>Eukaryota</taxon>
        <taxon>Fungi</taxon>
        <taxon>Dikarya</taxon>
        <taxon>Ascomycota</taxon>
        <taxon>Saccharomycotina</taxon>
        <taxon>Saccharomycetes</taxon>
        <taxon>Saccharomycetales</taxon>
        <taxon>Saccharomycetaceae</taxon>
        <taxon>Naumovozyma</taxon>
    </lineage>
</organism>
<dbReference type="GO" id="GO:0006906">
    <property type="term" value="P:vesicle fusion"/>
    <property type="evidence" value="ECO:0007669"/>
    <property type="project" value="EnsemblFungi"/>
</dbReference>
<keyword evidence="1" id="KW-0479">Metal-binding</keyword>
<reference evidence="8 9" key="1">
    <citation type="journal article" date="2011" name="Proc. Natl. Acad. Sci. U.S.A.">
        <title>Evolutionary erosion of yeast sex chromosomes by mating-type switching accidents.</title>
        <authorList>
            <person name="Gordon J.L."/>
            <person name="Armisen D."/>
            <person name="Proux-Wera E."/>
            <person name="Oheigeartaigh S.S."/>
            <person name="Byrne K.P."/>
            <person name="Wolfe K.H."/>
        </authorList>
    </citation>
    <scope>NUCLEOTIDE SEQUENCE [LARGE SCALE GENOMIC DNA]</scope>
    <source>
        <strain evidence="9">ATCC 10597 / BCRC 20456 / CBS 421 / NBRC 0211 / NRRL Y-12639</strain>
    </source>
</reference>
<dbReference type="CDD" id="cd15737">
    <property type="entry name" value="FYVE2_Vac1p_like"/>
    <property type="match status" value="1"/>
</dbReference>
<dbReference type="GO" id="GO:0000011">
    <property type="term" value="P:vacuole inheritance"/>
    <property type="evidence" value="ECO:0007669"/>
    <property type="project" value="EnsemblFungi"/>
</dbReference>
<dbReference type="HOGENOM" id="CLU_026440_0_0_1"/>
<keyword evidence="3" id="KW-0862">Zinc</keyword>
<dbReference type="InterPro" id="IPR021565">
    <property type="entry name" value="Rbsn_Rab-bd"/>
</dbReference>
<feature type="coiled-coil region" evidence="5">
    <location>
        <begin position="453"/>
        <end position="513"/>
    </location>
</feature>
<dbReference type="GO" id="GO:0006896">
    <property type="term" value="P:Golgi to vacuole transport"/>
    <property type="evidence" value="ECO:0007669"/>
    <property type="project" value="EnsemblFungi"/>
</dbReference>
<dbReference type="STRING" id="1071378.G0W8I7"/>
<dbReference type="SUPFAM" id="SSF140125">
    <property type="entry name" value="Rabenosyn-5 Rab-binding domain-like"/>
    <property type="match status" value="1"/>
</dbReference>
<evidence type="ECO:0000313" key="9">
    <source>
        <dbReference type="Proteomes" id="UP000000689"/>
    </source>
</evidence>
<dbReference type="InterPro" id="IPR052727">
    <property type="entry name" value="Rab4/Rab5_effector"/>
</dbReference>
<feature type="region of interest" description="Disordered" evidence="6">
    <location>
        <begin position="48"/>
        <end position="83"/>
    </location>
</feature>
<dbReference type="PANTHER" id="PTHR13510">
    <property type="entry name" value="FYVE-FINGER-CONTAINING RAB5 EFFECTOR PROTEIN RABENOSYN-5-RELATED"/>
    <property type="match status" value="1"/>
</dbReference>
<feature type="compositionally biased region" description="Polar residues" evidence="6">
    <location>
        <begin position="51"/>
        <end position="60"/>
    </location>
</feature>
<dbReference type="InterPro" id="IPR017455">
    <property type="entry name" value="Znf_FYVE-rel"/>
</dbReference>
<name>G0W8I7_NAUDC</name>
<dbReference type="EMBL" id="HE580269">
    <property type="protein sequence ID" value="CCD24098.1"/>
    <property type="molecule type" value="Genomic_DNA"/>
</dbReference>
<keyword evidence="2 4" id="KW-0863">Zinc-finger</keyword>
<dbReference type="GO" id="GO:0032266">
    <property type="term" value="F:phosphatidylinositol-3-phosphate binding"/>
    <property type="evidence" value="ECO:0007669"/>
    <property type="project" value="EnsemblFungi"/>
</dbReference>
<dbReference type="CDD" id="cd15761">
    <property type="entry name" value="FYVE1_Vac1p_like"/>
    <property type="match status" value="1"/>
</dbReference>
<evidence type="ECO:0000256" key="3">
    <source>
        <dbReference type="ARBA" id="ARBA00022833"/>
    </source>
</evidence>
<feature type="compositionally biased region" description="Basic residues" evidence="6">
    <location>
        <begin position="68"/>
        <end position="80"/>
    </location>
</feature>
<dbReference type="InterPro" id="IPR000306">
    <property type="entry name" value="Znf_FYVE"/>
</dbReference>
<dbReference type="AlphaFoldDB" id="G0W8I7"/>
<dbReference type="InterPro" id="IPR013083">
    <property type="entry name" value="Znf_RING/FYVE/PHD"/>
</dbReference>